<dbReference type="InterPro" id="IPR029526">
    <property type="entry name" value="PGBD"/>
</dbReference>
<feature type="compositionally biased region" description="Polar residues" evidence="2">
    <location>
        <begin position="705"/>
        <end position="718"/>
    </location>
</feature>
<evidence type="ECO:0000256" key="1">
    <source>
        <dbReference type="SAM" id="Coils"/>
    </source>
</evidence>
<dbReference type="PANTHER" id="PTHR47272:SF1">
    <property type="entry name" value="PIGGYBAC TRANSPOSABLE ELEMENT-DERIVED PROTEIN 3-LIKE"/>
    <property type="match status" value="1"/>
</dbReference>
<dbReference type="EMBL" id="JAHWGI010001430">
    <property type="protein sequence ID" value="KAK3931758.1"/>
    <property type="molecule type" value="Genomic_DNA"/>
</dbReference>
<dbReference type="Proteomes" id="UP001219518">
    <property type="component" value="Unassembled WGS sequence"/>
</dbReference>
<evidence type="ECO:0000313" key="5">
    <source>
        <dbReference type="Proteomes" id="UP001219518"/>
    </source>
</evidence>
<feature type="region of interest" description="Disordered" evidence="2">
    <location>
        <begin position="321"/>
        <end position="364"/>
    </location>
</feature>
<evidence type="ECO:0000259" key="3">
    <source>
        <dbReference type="Pfam" id="PF13843"/>
    </source>
</evidence>
<reference evidence="4" key="2">
    <citation type="journal article" date="2023" name="BMC Genomics">
        <title>Pest status, molecular evolution, and epigenetic factors derived from the genome assembly of Frankliniella fusca, a thysanopteran phytovirus vector.</title>
        <authorList>
            <person name="Catto M.A."/>
            <person name="Labadie P.E."/>
            <person name="Jacobson A.L."/>
            <person name="Kennedy G.G."/>
            <person name="Srinivasan R."/>
            <person name="Hunt B.G."/>
        </authorList>
    </citation>
    <scope>NUCLEOTIDE SEQUENCE</scope>
    <source>
        <strain evidence="4">PL_HMW_Pooled</strain>
    </source>
</reference>
<feature type="region of interest" description="Disordered" evidence="2">
    <location>
        <begin position="250"/>
        <end position="272"/>
    </location>
</feature>
<feature type="non-terminal residue" evidence="4">
    <location>
        <position position="1"/>
    </location>
</feature>
<feature type="compositionally biased region" description="Basic and acidic residues" evidence="2">
    <location>
        <begin position="626"/>
        <end position="638"/>
    </location>
</feature>
<evidence type="ECO:0000256" key="2">
    <source>
        <dbReference type="SAM" id="MobiDB-lite"/>
    </source>
</evidence>
<organism evidence="4 5">
    <name type="scientific">Frankliniella fusca</name>
    <dbReference type="NCBI Taxonomy" id="407009"/>
    <lineage>
        <taxon>Eukaryota</taxon>
        <taxon>Metazoa</taxon>
        <taxon>Ecdysozoa</taxon>
        <taxon>Arthropoda</taxon>
        <taxon>Hexapoda</taxon>
        <taxon>Insecta</taxon>
        <taxon>Pterygota</taxon>
        <taxon>Neoptera</taxon>
        <taxon>Paraneoptera</taxon>
        <taxon>Thysanoptera</taxon>
        <taxon>Terebrantia</taxon>
        <taxon>Thripoidea</taxon>
        <taxon>Thripidae</taxon>
        <taxon>Frankliniella</taxon>
    </lineage>
</organism>
<feature type="region of interest" description="Disordered" evidence="2">
    <location>
        <begin position="771"/>
        <end position="883"/>
    </location>
</feature>
<feature type="compositionally biased region" description="Polar residues" evidence="2">
    <location>
        <begin position="836"/>
        <end position="855"/>
    </location>
</feature>
<keyword evidence="1" id="KW-0175">Coiled coil</keyword>
<feature type="compositionally biased region" description="Polar residues" evidence="2">
    <location>
        <begin position="662"/>
        <end position="675"/>
    </location>
</feature>
<feature type="region of interest" description="Disordered" evidence="2">
    <location>
        <begin position="556"/>
        <end position="734"/>
    </location>
</feature>
<proteinExistence type="predicted"/>
<sequence length="1465" mass="161353">TESSCGTPIALKRPRNTAYQCRSRRKSIGRRPKGYSASGYRKGGKALTKESGMTVPLPPIHQNHEAPPSMKGNSTSVYRKGSETAVEEPLPTRVPLASIQEEVRPRVSVNDSRTLTFMTPKTNVENINNTEKPKKQLGIGPLAVKQQFKPFKPPTSQDTVEKKVSRAKSVGMRRLGMDFDSTAAADHHKCDGKLAMDFRTPSAKLKPIVTSTPLTLQLLLLPNGNILFYDFKMLPSIFYNKPRLTPCVPSNNLDSDGSSSSDEEPENFSTKLPSKKKKKVGCLIPLKEDSTCESDSSLSDDCQCGGLWRKKHVETSDIIVPESDQSSGGSSQAASHASELSPVEFKAKSSNNIKRKSSRISKRRITQVFTSDRYGATPTNSSKPSITKKTQPFKAINGNVNKPVSRSARRKLDVSNRIEVPSKRKKPDIPFRASKLLSAVASSTTNGGEKVMSATEVLAQAQKVLRIKNNGRQVTVKETVESGNEVLGNPVTDKENIDSSVSSSLQNVEQDISSSPSTASYLPQDSGIVSTSVFILKAAKGSNMDKVLATNSQSVFLPHDSSSNSIMQPSRRNTTQTAAQQSGKEIKASTSQPTDKVQNSQPAVSCMINNDSSSRIKPIPALTSKDSGKQSSKEDSTAHLESGTLLMNIPGAETCKEKHDGTNTGQITSTPNTSVVEDEEQEWVSPIEKSKKTHSDDKCGKPFPSGNQGTKPNFANEKQSGKTKPQKKGISGNVVGTTYVVSPVLPHDNASKTSQSIPVANGDLFSEFVSPIQKSKKTHSDDKCGKPFTSGNQGTKPNFANEKQSGRTKPQKKGISGNVEETTYVVSPVLPHDNAPKTSQSIPVANGGASTSTSAPARRNRSGKAPQHSGKEIGGGLFNAPDEQPREEIKDDFLDMAEPLQDNSYSESSDDSIPGQGWREGDLQQIIFLNEPKFSTPAEEITPTDYFKQYFDDKILDCIVEETNIYTTQKTGKSLDVSKEEILAFFGILIFMGVSRLPALTDYWASSTRIPQVADVMSRKRFQDIHANIHFHNNEEEGEDRLLKIRPLLNHIRKKCQNVEQECHLSVDERMQKYKGTRAGNIRQYMPDKPSSKWGFKLFVLAGASGFTYDFIPYCGSDTFSNEELPAEVSNMGVGATAVVSLCKCIRDPVNSTVTFDNYYTGIPLIQYLRDKMQLHSLGTIKRNRLLQCPLTDGKNLQARGRGSYESQVNKNAVVVVQWADNKAVCLASSYVGVEPAATIKRYCKDQKAKADVPCPQAVLQYNKSMGGVDLGDMLMALYAIPTKARRWYFPLMGYCLEVAITNSWLAYKRDCVLLGTHQELKSSKDFRLHVSDGLRASLLRGRGRPSLDNSLQKKVIKSPWVPRPSDPLRTDEANHWPVKCTKGRCRYCSNTVRIKCTKCDTRLCITQDRNCFLQFHITKSGKLPVNKTFDSLEEEMEEEVDDCEEQEEIEDCEGNYDCDADVTK</sequence>
<evidence type="ECO:0000313" key="4">
    <source>
        <dbReference type="EMBL" id="KAK3931758.1"/>
    </source>
</evidence>
<feature type="compositionally biased region" description="Basic and acidic residues" evidence="2">
    <location>
        <begin position="688"/>
        <end position="700"/>
    </location>
</feature>
<feature type="coiled-coil region" evidence="1">
    <location>
        <begin position="1427"/>
        <end position="1454"/>
    </location>
</feature>
<dbReference type="Pfam" id="PF13843">
    <property type="entry name" value="DDE_Tnp_1_7"/>
    <property type="match status" value="1"/>
</dbReference>
<comment type="caution">
    <text evidence="4">The sequence shown here is derived from an EMBL/GenBank/DDBJ whole genome shotgun (WGS) entry which is preliminary data.</text>
</comment>
<feature type="compositionally biased region" description="Basic residues" evidence="2">
    <location>
        <begin position="22"/>
        <end position="33"/>
    </location>
</feature>
<accession>A0AAE1LTR2</accession>
<feature type="compositionally biased region" description="Low complexity" evidence="2">
    <location>
        <begin position="323"/>
        <end position="338"/>
    </location>
</feature>
<feature type="compositionally biased region" description="Polar residues" evidence="2">
    <location>
        <begin position="556"/>
        <end position="615"/>
    </location>
</feature>
<feature type="region of interest" description="Disordered" evidence="2">
    <location>
        <begin position="1"/>
        <end position="76"/>
    </location>
</feature>
<reference evidence="4" key="1">
    <citation type="submission" date="2021-07" db="EMBL/GenBank/DDBJ databases">
        <authorList>
            <person name="Catto M.A."/>
            <person name="Jacobson A."/>
            <person name="Kennedy G."/>
            <person name="Labadie P."/>
            <person name="Hunt B.G."/>
            <person name="Srinivasan R."/>
        </authorList>
    </citation>
    <scope>NUCLEOTIDE SEQUENCE</scope>
    <source>
        <strain evidence="4">PL_HMW_Pooled</strain>
        <tissue evidence="4">Head</tissue>
    </source>
</reference>
<feature type="compositionally biased region" description="Polar residues" evidence="2">
    <location>
        <begin position="789"/>
        <end position="803"/>
    </location>
</feature>
<gene>
    <name evidence="4" type="ORF">KUF71_008977</name>
</gene>
<keyword evidence="5" id="KW-1185">Reference proteome</keyword>
<protein>
    <submittedName>
        <fullName evidence="4">PiggyBac transposable element-derived protein 3</fullName>
    </submittedName>
</protein>
<dbReference type="PANTHER" id="PTHR47272">
    <property type="entry name" value="DDE_TNP_1_7 DOMAIN-CONTAINING PROTEIN"/>
    <property type="match status" value="1"/>
</dbReference>
<feature type="domain" description="PiggyBac transposable element-derived protein" evidence="3">
    <location>
        <begin position="942"/>
        <end position="1305"/>
    </location>
</feature>
<feature type="compositionally biased region" description="Basic residues" evidence="2">
    <location>
        <begin position="353"/>
        <end position="364"/>
    </location>
</feature>
<feature type="compositionally biased region" description="Low complexity" evidence="2">
    <location>
        <begin position="250"/>
        <end position="260"/>
    </location>
</feature>
<name>A0AAE1LTR2_9NEOP</name>